<name>A0AAV0IP80_9ROSI</name>
<dbReference type="Proteomes" id="UP001154282">
    <property type="component" value="Unassembled WGS sequence"/>
</dbReference>
<reference evidence="2" key="1">
    <citation type="submission" date="2022-08" db="EMBL/GenBank/DDBJ databases">
        <authorList>
            <person name="Gutierrez-Valencia J."/>
        </authorList>
    </citation>
    <scope>NUCLEOTIDE SEQUENCE</scope>
</reference>
<dbReference type="AlphaFoldDB" id="A0AAV0IP80"/>
<gene>
    <name evidence="2" type="ORF">LITE_LOCUS10258</name>
</gene>
<evidence type="ECO:0000313" key="2">
    <source>
        <dbReference type="EMBL" id="CAI0399340.1"/>
    </source>
</evidence>
<proteinExistence type="predicted"/>
<comment type="caution">
    <text evidence="2">The sequence shown here is derived from an EMBL/GenBank/DDBJ whole genome shotgun (WGS) entry which is preliminary data.</text>
</comment>
<sequence>ASERAEPEEGQGLDHRPVDAGVFPGQVVGAVVRRVSGAFGGTLAVLGVEEEEEEEEEESAVEHGGGGGGIGGEERECGGWGEKGEGPFWGVVVD</sequence>
<feature type="compositionally biased region" description="Basic and acidic residues" evidence="1">
    <location>
        <begin position="72"/>
        <end position="85"/>
    </location>
</feature>
<accession>A0AAV0IP80</accession>
<organism evidence="2 3">
    <name type="scientific">Linum tenue</name>
    <dbReference type="NCBI Taxonomy" id="586396"/>
    <lineage>
        <taxon>Eukaryota</taxon>
        <taxon>Viridiplantae</taxon>
        <taxon>Streptophyta</taxon>
        <taxon>Embryophyta</taxon>
        <taxon>Tracheophyta</taxon>
        <taxon>Spermatophyta</taxon>
        <taxon>Magnoliopsida</taxon>
        <taxon>eudicotyledons</taxon>
        <taxon>Gunneridae</taxon>
        <taxon>Pentapetalae</taxon>
        <taxon>rosids</taxon>
        <taxon>fabids</taxon>
        <taxon>Malpighiales</taxon>
        <taxon>Linaceae</taxon>
        <taxon>Linum</taxon>
    </lineage>
</organism>
<feature type="compositionally biased region" description="Acidic residues" evidence="1">
    <location>
        <begin position="48"/>
        <end position="59"/>
    </location>
</feature>
<evidence type="ECO:0000256" key="1">
    <source>
        <dbReference type="SAM" id="MobiDB-lite"/>
    </source>
</evidence>
<feature type="non-terminal residue" evidence="2">
    <location>
        <position position="1"/>
    </location>
</feature>
<keyword evidence="3" id="KW-1185">Reference proteome</keyword>
<feature type="region of interest" description="Disordered" evidence="1">
    <location>
        <begin position="1"/>
        <end position="20"/>
    </location>
</feature>
<feature type="region of interest" description="Disordered" evidence="1">
    <location>
        <begin position="48"/>
        <end position="94"/>
    </location>
</feature>
<evidence type="ECO:0000313" key="3">
    <source>
        <dbReference type="Proteomes" id="UP001154282"/>
    </source>
</evidence>
<feature type="compositionally biased region" description="Basic and acidic residues" evidence="1">
    <location>
        <begin position="1"/>
        <end position="18"/>
    </location>
</feature>
<dbReference type="EMBL" id="CAMGYJ010000004">
    <property type="protein sequence ID" value="CAI0399340.1"/>
    <property type="molecule type" value="Genomic_DNA"/>
</dbReference>
<protein>
    <submittedName>
        <fullName evidence="2">Uncharacterized protein</fullName>
    </submittedName>
</protein>